<dbReference type="EMBL" id="FUEG01000001">
    <property type="protein sequence ID" value="SJK99168.1"/>
    <property type="molecule type" value="Genomic_DNA"/>
</dbReference>
<evidence type="ECO:0000313" key="1">
    <source>
        <dbReference type="EMBL" id="SJK99168.1"/>
    </source>
</evidence>
<dbReference type="InterPro" id="IPR036047">
    <property type="entry name" value="F-box-like_dom_sf"/>
</dbReference>
<evidence type="ECO:0000313" key="2">
    <source>
        <dbReference type="Proteomes" id="UP000219338"/>
    </source>
</evidence>
<dbReference type="Gene3D" id="1.20.1280.50">
    <property type="match status" value="1"/>
</dbReference>
<protein>
    <submittedName>
        <fullName evidence="1">Uncharacterized protein</fullName>
    </submittedName>
</protein>
<dbReference type="AlphaFoldDB" id="A0A284QRR7"/>
<name>A0A284QRR7_ARMOS</name>
<dbReference type="STRING" id="47428.A0A284QRR7"/>
<dbReference type="SUPFAM" id="SSF81383">
    <property type="entry name" value="F-box domain"/>
    <property type="match status" value="1"/>
</dbReference>
<dbReference type="OrthoDB" id="3221235at2759"/>
<organism evidence="1 2">
    <name type="scientific">Armillaria ostoyae</name>
    <name type="common">Armillaria root rot fungus</name>
    <dbReference type="NCBI Taxonomy" id="47428"/>
    <lineage>
        <taxon>Eukaryota</taxon>
        <taxon>Fungi</taxon>
        <taxon>Dikarya</taxon>
        <taxon>Basidiomycota</taxon>
        <taxon>Agaricomycotina</taxon>
        <taxon>Agaricomycetes</taxon>
        <taxon>Agaricomycetidae</taxon>
        <taxon>Agaricales</taxon>
        <taxon>Marasmiineae</taxon>
        <taxon>Physalacriaceae</taxon>
        <taxon>Armillaria</taxon>
    </lineage>
</organism>
<sequence>MRQQLSDVLRQLPPDLTDTKTADDISIYRLYIQVSYISIKAFFHFRYVCDANKNMDYYSSAHKTFGSYTQSSLESFILSNASPSDEDCASIKDSLSSLSTKSAYLRDIIDEQDEAIDKLSLILKRYEDSRRQILSEQAHVQDLIERHRRALSSPFRKLPIDIMREIFLLLSSNAADPTDISWIASHTCTEWRAIATQTPMLWSKIHVAKDFNPYETYEFLGVPELQSLFFSSKTSSKEEIVRRALQLSGDLPLEISFIVDLGGREVTYKHIAMLQSLLDHAPRWKVAYLKVHEGARRVAIGACSGEFKVIPWQQIQRLILFGVHHIYFLDILRSAQSVGHLTLCPKSVYGYYVDNTDIAPSIILPAVHTLDLLSKVNSLFLPSELILPTLEKLHVMKTDGDSRGKTITSNFMDRVGELLSSSGRPRLTHATFLPIVEFGPAFEHVIALCPTLTSLDVGFIPPRENIGQVFSFMNQRTVLPALRILKITFRDCNLSEDGPFIGERLVETAMIRRNSLTVFETSLYIKADEKVPYTTILGVTDKASLENLKAEGMSIMVRMIADGTKWQKSLEFA</sequence>
<keyword evidence="2" id="KW-1185">Reference proteome</keyword>
<dbReference type="Proteomes" id="UP000219338">
    <property type="component" value="Unassembled WGS sequence"/>
</dbReference>
<reference evidence="2" key="1">
    <citation type="journal article" date="2017" name="Nat. Ecol. Evol.">
        <title>Genome expansion and lineage-specific genetic innovations in the forest pathogenic fungi Armillaria.</title>
        <authorList>
            <person name="Sipos G."/>
            <person name="Prasanna A.N."/>
            <person name="Walter M.C."/>
            <person name="O'Connor E."/>
            <person name="Balint B."/>
            <person name="Krizsan K."/>
            <person name="Kiss B."/>
            <person name="Hess J."/>
            <person name="Varga T."/>
            <person name="Slot J."/>
            <person name="Riley R."/>
            <person name="Boka B."/>
            <person name="Rigling D."/>
            <person name="Barry K."/>
            <person name="Lee J."/>
            <person name="Mihaltcheva S."/>
            <person name="LaButti K."/>
            <person name="Lipzen A."/>
            <person name="Waldron R."/>
            <person name="Moloney N.M."/>
            <person name="Sperisen C."/>
            <person name="Kredics L."/>
            <person name="Vagvoelgyi C."/>
            <person name="Patrignani A."/>
            <person name="Fitzpatrick D."/>
            <person name="Nagy I."/>
            <person name="Doyle S."/>
            <person name="Anderson J.B."/>
            <person name="Grigoriev I.V."/>
            <person name="Gueldener U."/>
            <person name="Muensterkoetter M."/>
            <person name="Nagy L.G."/>
        </authorList>
    </citation>
    <scope>NUCLEOTIDE SEQUENCE [LARGE SCALE GENOMIC DNA]</scope>
    <source>
        <strain evidence="2">C18/9</strain>
    </source>
</reference>
<gene>
    <name evidence="1" type="ORF">ARMOST_02456</name>
</gene>
<proteinExistence type="predicted"/>
<accession>A0A284QRR7</accession>